<comment type="caution">
    <text evidence="2">The sequence shown here is derived from an EMBL/GenBank/DDBJ whole genome shotgun (WGS) entry which is preliminary data.</text>
</comment>
<accession>A0AAD7GVF9</accession>
<dbReference type="PANTHER" id="PTHR38696">
    <property type="entry name" value="MEDIATOR OF RNA POLYMERASE II TRANSCRIPTION SUBUNIT 13"/>
    <property type="match status" value="1"/>
</dbReference>
<protein>
    <submittedName>
        <fullName evidence="2">Uncharacterized protein</fullName>
    </submittedName>
</protein>
<dbReference type="AlphaFoldDB" id="A0AAD7GVF9"/>
<feature type="region of interest" description="Disordered" evidence="1">
    <location>
        <begin position="46"/>
        <end position="124"/>
    </location>
</feature>
<reference evidence="2" key="1">
    <citation type="submission" date="2023-03" db="EMBL/GenBank/DDBJ databases">
        <title>Massive genome expansion in bonnet fungi (Mycena s.s.) driven by repeated elements and novel gene families across ecological guilds.</title>
        <authorList>
            <consortium name="Lawrence Berkeley National Laboratory"/>
            <person name="Harder C.B."/>
            <person name="Miyauchi S."/>
            <person name="Viragh M."/>
            <person name="Kuo A."/>
            <person name="Thoen E."/>
            <person name="Andreopoulos B."/>
            <person name="Lu D."/>
            <person name="Skrede I."/>
            <person name="Drula E."/>
            <person name="Henrissat B."/>
            <person name="Morin E."/>
            <person name="Kohler A."/>
            <person name="Barry K."/>
            <person name="LaButti K."/>
            <person name="Morin E."/>
            <person name="Salamov A."/>
            <person name="Lipzen A."/>
            <person name="Mereny Z."/>
            <person name="Hegedus B."/>
            <person name="Baldrian P."/>
            <person name="Stursova M."/>
            <person name="Weitz H."/>
            <person name="Taylor A."/>
            <person name="Grigoriev I.V."/>
            <person name="Nagy L.G."/>
            <person name="Martin F."/>
            <person name="Kauserud H."/>
        </authorList>
    </citation>
    <scope>NUCLEOTIDE SEQUENCE</scope>
    <source>
        <strain evidence="2">CBHHK067</strain>
    </source>
</reference>
<gene>
    <name evidence="2" type="ORF">B0H17DRAFT_1293261</name>
</gene>
<sequence length="345" mass="38467">MAYPPYYNYVPQQIYAQQGPMMAQAGTSGGYMPIYAPPAAAYAQHAQHAQTPFIPPGAMTETPPVGPSQPLQAKSRPKHSNRAASTPLPLKSALKKTPAPGAAPLPAQAPVYSEAVPPRRRTNSRVKADKYAGIVPQNQMVRQPSDKQVQEAYHMFVTFKGDSELLLENTLEFARQEIEKEIFPLWPHGVESSQFRDSNWKIRFRNSPWNMNGPDVATAWKLIAALFTLFSVRGFSFITSTKCTTQQPRLIFQITNSDRTSIFFLAYFSRGGRRVSLINPPHHIATAFGPTLKVYLPNQVEVIHETGMVTVETKREMAGTGGMSVTWLPGLRLKRRKLQLSLPTF</sequence>
<feature type="compositionally biased region" description="Low complexity" evidence="1">
    <location>
        <begin position="98"/>
        <end position="110"/>
    </location>
</feature>
<evidence type="ECO:0000313" key="3">
    <source>
        <dbReference type="Proteomes" id="UP001221757"/>
    </source>
</evidence>
<dbReference type="Proteomes" id="UP001221757">
    <property type="component" value="Unassembled WGS sequence"/>
</dbReference>
<dbReference type="PANTHER" id="PTHR38696:SF1">
    <property type="entry name" value="MEDIATOR OF RNA POLYMERASE II TRANSCRIPTION SUBUNIT 13"/>
    <property type="match status" value="1"/>
</dbReference>
<evidence type="ECO:0000256" key="1">
    <source>
        <dbReference type="SAM" id="MobiDB-lite"/>
    </source>
</evidence>
<name>A0AAD7GVF9_MYCRO</name>
<evidence type="ECO:0000313" key="2">
    <source>
        <dbReference type="EMBL" id="KAJ7706198.1"/>
    </source>
</evidence>
<proteinExistence type="predicted"/>
<keyword evidence="3" id="KW-1185">Reference proteome</keyword>
<organism evidence="2 3">
    <name type="scientific">Mycena rosella</name>
    <name type="common">Pink bonnet</name>
    <name type="synonym">Agaricus rosellus</name>
    <dbReference type="NCBI Taxonomy" id="1033263"/>
    <lineage>
        <taxon>Eukaryota</taxon>
        <taxon>Fungi</taxon>
        <taxon>Dikarya</taxon>
        <taxon>Basidiomycota</taxon>
        <taxon>Agaricomycotina</taxon>
        <taxon>Agaricomycetes</taxon>
        <taxon>Agaricomycetidae</taxon>
        <taxon>Agaricales</taxon>
        <taxon>Marasmiineae</taxon>
        <taxon>Mycenaceae</taxon>
        <taxon>Mycena</taxon>
    </lineage>
</organism>
<dbReference type="EMBL" id="JARKIE010000007">
    <property type="protein sequence ID" value="KAJ7706198.1"/>
    <property type="molecule type" value="Genomic_DNA"/>
</dbReference>